<name>A0A329RBZ1_9STRA</name>
<sequence>MRNEVLVLDCLSHTYEEDSETRTSVGIVLTSRQIFRNVMYAAEGQKSDGVLVAADGTYRPHFGNWTLPVVGTYRTRYRKRRYSKNFVPWAYILARTEHEFAYEKGSTNVVDFAQTLFGVQLTDAFCSVAQCRGAAGLSRACITKMRAIHALLPSQNALESHNGDIKTCEVTSKKANTGVVLNDSIPGVFAMVAQDTPSGPFGHTCQGPLPSKMVSTDMLHVMKGSFFNKPHTVKDPLYVNGWMVTQDLGIKIDEVKQPNQLLSGTIKVYCLGSIYKWRVDFEDHDIFFLECKDLVDLILETRKRGLDVTRSAAPRMCAEQQEPSDSEENEGIDDVDSNCSS</sequence>
<dbReference type="OrthoDB" id="93052at2759"/>
<feature type="compositionally biased region" description="Acidic residues" evidence="1">
    <location>
        <begin position="322"/>
        <end position="341"/>
    </location>
</feature>
<comment type="caution">
    <text evidence="2">The sequence shown here is derived from an EMBL/GenBank/DDBJ whole genome shotgun (WGS) entry which is preliminary data.</text>
</comment>
<dbReference type="EMBL" id="MJFZ01001726">
    <property type="protein sequence ID" value="RAW21499.1"/>
    <property type="molecule type" value="Genomic_DNA"/>
</dbReference>
<reference evidence="2 3" key="1">
    <citation type="submission" date="2018-01" db="EMBL/GenBank/DDBJ databases">
        <title>Draft genome of the strawberry crown rot pathogen Phytophthora cactorum.</title>
        <authorList>
            <person name="Armitage A.D."/>
            <person name="Lysoe E."/>
            <person name="Nellist C.F."/>
            <person name="Harrison R.J."/>
            <person name="Brurberg M.B."/>
        </authorList>
    </citation>
    <scope>NUCLEOTIDE SEQUENCE [LARGE SCALE GENOMIC DNA]</scope>
    <source>
        <strain evidence="2 3">10300</strain>
    </source>
</reference>
<feature type="region of interest" description="Disordered" evidence="1">
    <location>
        <begin position="313"/>
        <end position="341"/>
    </location>
</feature>
<evidence type="ECO:0000313" key="2">
    <source>
        <dbReference type="EMBL" id="RAW21499.1"/>
    </source>
</evidence>
<dbReference type="VEuPathDB" id="FungiDB:PC110_g22058"/>
<gene>
    <name evidence="2" type="ORF">PC110_g22058</name>
</gene>
<proteinExistence type="predicted"/>
<organism evidence="2 3">
    <name type="scientific">Phytophthora cactorum</name>
    <dbReference type="NCBI Taxonomy" id="29920"/>
    <lineage>
        <taxon>Eukaryota</taxon>
        <taxon>Sar</taxon>
        <taxon>Stramenopiles</taxon>
        <taxon>Oomycota</taxon>
        <taxon>Peronosporomycetes</taxon>
        <taxon>Peronosporales</taxon>
        <taxon>Peronosporaceae</taxon>
        <taxon>Phytophthora</taxon>
    </lineage>
</organism>
<evidence type="ECO:0000256" key="1">
    <source>
        <dbReference type="SAM" id="MobiDB-lite"/>
    </source>
</evidence>
<accession>A0A329RBZ1</accession>
<keyword evidence="3" id="KW-1185">Reference proteome</keyword>
<dbReference type="Proteomes" id="UP000251314">
    <property type="component" value="Unassembled WGS sequence"/>
</dbReference>
<dbReference type="AlphaFoldDB" id="A0A329RBZ1"/>
<protein>
    <submittedName>
        <fullName evidence="2">Uncharacterized protein</fullName>
    </submittedName>
</protein>
<evidence type="ECO:0000313" key="3">
    <source>
        <dbReference type="Proteomes" id="UP000251314"/>
    </source>
</evidence>